<protein>
    <recommendedName>
        <fullName evidence="3">Glycosyltransferase</fullName>
    </recommendedName>
</protein>
<dbReference type="EMBL" id="JAHYBZ010000006">
    <property type="protein sequence ID" value="MBW6399757.1"/>
    <property type="molecule type" value="Genomic_DNA"/>
</dbReference>
<gene>
    <name evidence="1" type="ORF">KPL78_17995</name>
</gene>
<organism evidence="1 2">
    <name type="scientific">Roseomonas alba</name>
    <dbReference type="NCBI Taxonomy" id="2846776"/>
    <lineage>
        <taxon>Bacteria</taxon>
        <taxon>Pseudomonadati</taxon>
        <taxon>Pseudomonadota</taxon>
        <taxon>Alphaproteobacteria</taxon>
        <taxon>Acetobacterales</taxon>
        <taxon>Roseomonadaceae</taxon>
        <taxon>Roseomonas</taxon>
    </lineage>
</organism>
<keyword evidence="2" id="KW-1185">Reference proteome</keyword>
<dbReference type="Gene3D" id="3.90.550.10">
    <property type="entry name" value="Spore Coat Polysaccharide Biosynthesis Protein SpsA, Chain A"/>
    <property type="match status" value="1"/>
</dbReference>
<comment type="caution">
    <text evidence="1">The sequence shown here is derived from an EMBL/GenBank/DDBJ whole genome shotgun (WGS) entry which is preliminary data.</text>
</comment>
<dbReference type="SUPFAM" id="SSF53448">
    <property type="entry name" value="Nucleotide-diphospho-sugar transferases"/>
    <property type="match status" value="1"/>
</dbReference>
<dbReference type="Proteomes" id="UP001196565">
    <property type="component" value="Unassembled WGS sequence"/>
</dbReference>
<evidence type="ECO:0008006" key="3">
    <source>
        <dbReference type="Google" id="ProtNLM"/>
    </source>
</evidence>
<proteinExistence type="predicted"/>
<evidence type="ECO:0000313" key="2">
    <source>
        <dbReference type="Proteomes" id="UP001196565"/>
    </source>
</evidence>
<name>A0ABS7ABT4_9PROT</name>
<accession>A0ABS7ABT4</accession>
<dbReference type="InterPro" id="IPR029044">
    <property type="entry name" value="Nucleotide-diphossugar_trans"/>
</dbReference>
<reference evidence="1 2" key="1">
    <citation type="submission" date="2021-07" db="EMBL/GenBank/DDBJ databases">
        <authorList>
            <person name="So Y."/>
        </authorList>
    </citation>
    <scope>NUCLEOTIDE SEQUENCE [LARGE SCALE GENOMIC DNA]</scope>
    <source>
        <strain evidence="1 2">HJA6</strain>
    </source>
</reference>
<evidence type="ECO:0000313" key="1">
    <source>
        <dbReference type="EMBL" id="MBW6399757.1"/>
    </source>
</evidence>
<sequence>MIIEGVPPGLCPVPIVIFSFDRPDYLEVLCRGLLAQTQVTVDPARVILAQDGGVSRRTGHRHAEPAKLRRSVEVFRHHFPQGEVLASPHNLGIAENILRGQRHVFETLDCDTGYFFEDDLEPGPLYLAALEAMRAATEPFADQVGYFAPYGSQPEPEPGPEVGLRQLGHHWGFGLRRAAWRRIIERNAVWWEEIRRNDYRARNRLRLFRLWRDRELAVGGVSQDAASELACGELGLARLGTTVCFGRYIGREGEHFNQKIFADLGFEGMRWAEAERFTFRPLRGEQVARIAETARHRLAAWRRDTLEPTIARLEARQDDPDRLATEADIAALWHLLLDLRQVPPAVMARHAGKTTIRALRREIVRMKDFRRQTGP</sequence>
<dbReference type="RefSeq" id="WP_219764356.1">
    <property type="nucleotide sequence ID" value="NZ_JAHYBZ010000006.1"/>
</dbReference>